<reference evidence="2 3" key="1">
    <citation type="submission" date="2010-01" db="EMBL/GenBank/DDBJ databases">
        <authorList>
            <person name="Weinstock G."/>
            <person name="Sodergren E."/>
            <person name="Clifton S."/>
            <person name="Fulton L."/>
            <person name="Fulton B."/>
            <person name="Courtney L."/>
            <person name="Fronick C."/>
            <person name="Harrison M."/>
            <person name="Strong C."/>
            <person name="Farmer C."/>
            <person name="Delahaunty K."/>
            <person name="Markovic C."/>
            <person name="Hall O."/>
            <person name="Minx P."/>
            <person name="Tomlinson C."/>
            <person name="Mitreva M."/>
            <person name="Nelson J."/>
            <person name="Hou S."/>
            <person name="Wollam A."/>
            <person name="Pepin K.H."/>
            <person name="Johnson M."/>
            <person name="Bhonagiri V."/>
            <person name="Nash W.E."/>
            <person name="Warren W."/>
            <person name="Chinwalla A."/>
            <person name="Mardis E.R."/>
            <person name="Wilson R.K."/>
        </authorList>
    </citation>
    <scope>NUCLEOTIDE SEQUENCE [LARGE SCALE GENOMIC DNA]</scope>
    <source>
        <strain evidence="2 3">DSM 13479</strain>
    </source>
</reference>
<protein>
    <submittedName>
        <fullName evidence="2">Uncharacterized protein</fullName>
    </submittedName>
</protein>
<keyword evidence="1" id="KW-0812">Transmembrane</keyword>
<organism evidence="2 3">
    <name type="scientific">Hungatella hathewayi DSM 13479</name>
    <dbReference type="NCBI Taxonomy" id="566550"/>
    <lineage>
        <taxon>Bacteria</taxon>
        <taxon>Bacillati</taxon>
        <taxon>Bacillota</taxon>
        <taxon>Clostridia</taxon>
        <taxon>Lachnospirales</taxon>
        <taxon>Lachnospiraceae</taxon>
        <taxon>Hungatella</taxon>
    </lineage>
</organism>
<dbReference type="EMBL" id="ACIO01001233">
    <property type="protein sequence ID" value="EFC94275.1"/>
    <property type="molecule type" value="Genomic_DNA"/>
</dbReference>
<evidence type="ECO:0000256" key="1">
    <source>
        <dbReference type="SAM" id="Phobius"/>
    </source>
</evidence>
<feature type="transmembrane region" description="Helical" evidence="1">
    <location>
        <begin position="45"/>
        <end position="65"/>
    </location>
</feature>
<evidence type="ECO:0000313" key="3">
    <source>
        <dbReference type="Proteomes" id="UP000004968"/>
    </source>
</evidence>
<feature type="non-terminal residue" evidence="2">
    <location>
        <position position="1"/>
    </location>
</feature>
<dbReference type="Proteomes" id="UP000004968">
    <property type="component" value="Unassembled WGS sequence"/>
</dbReference>
<keyword evidence="1" id="KW-0472">Membrane</keyword>
<name>D3AV79_9FIRM</name>
<keyword evidence="1" id="KW-1133">Transmembrane helix</keyword>
<dbReference type="RefSeq" id="WP_006777976.1">
    <property type="nucleotide sequence ID" value="NZ_GG668259.1"/>
</dbReference>
<dbReference type="AlphaFoldDB" id="D3AV79"/>
<comment type="caution">
    <text evidence="2">The sequence shown here is derived from an EMBL/GenBank/DDBJ whole genome shotgun (WGS) entry which is preliminary data.</text>
</comment>
<evidence type="ECO:0000313" key="2">
    <source>
        <dbReference type="EMBL" id="EFC94275.1"/>
    </source>
</evidence>
<sequence>PVGKMDTILSIPCAHTTKAVAAMVQRFQYLGNLSGGFLLFKGCNYTLPLAVCIAAQAQYMVNVVLGKRKSRGCMRYILCFIYGLDLFRFGEEQV</sequence>
<proteinExistence type="predicted"/>
<dbReference type="HOGENOM" id="CLU_2391147_0_0_9"/>
<accession>D3AV79</accession>
<gene>
    <name evidence="2" type="ORF">CLOSTHATH_07555</name>
</gene>